<name>A0A3R7M3T0_PENVA</name>
<keyword evidence="1" id="KW-0472">Membrane</keyword>
<keyword evidence="3" id="KW-1185">Reference proteome</keyword>
<reference evidence="2 3" key="2">
    <citation type="submission" date="2019-01" db="EMBL/GenBank/DDBJ databases">
        <title>The decoding of complex shrimp genome reveals the adaptation for benthos swimmer, frequently molting mechanism and breeding impact on genome.</title>
        <authorList>
            <person name="Sun Y."/>
            <person name="Gao Y."/>
            <person name="Yu Y."/>
        </authorList>
    </citation>
    <scope>NUCLEOTIDE SEQUENCE [LARGE SCALE GENOMIC DNA]</scope>
    <source>
        <tissue evidence="2">Muscle</tissue>
    </source>
</reference>
<accession>A0A3R7M3T0</accession>
<feature type="transmembrane region" description="Helical" evidence="1">
    <location>
        <begin position="376"/>
        <end position="394"/>
    </location>
</feature>
<feature type="transmembrane region" description="Helical" evidence="1">
    <location>
        <begin position="237"/>
        <end position="256"/>
    </location>
</feature>
<organism evidence="2 3">
    <name type="scientific">Penaeus vannamei</name>
    <name type="common">Whiteleg shrimp</name>
    <name type="synonym">Litopenaeus vannamei</name>
    <dbReference type="NCBI Taxonomy" id="6689"/>
    <lineage>
        <taxon>Eukaryota</taxon>
        <taxon>Metazoa</taxon>
        <taxon>Ecdysozoa</taxon>
        <taxon>Arthropoda</taxon>
        <taxon>Crustacea</taxon>
        <taxon>Multicrustacea</taxon>
        <taxon>Malacostraca</taxon>
        <taxon>Eumalacostraca</taxon>
        <taxon>Eucarida</taxon>
        <taxon>Decapoda</taxon>
        <taxon>Dendrobranchiata</taxon>
        <taxon>Penaeoidea</taxon>
        <taxon>Penaeidae</taxon>
        <taxon>Penaeus</taxon>
    </lineage>
</organism>
<feature type="transmembrane region" description="Helical" evidence="1">
    <location>
        <begin position="341"/>
        <end position="364"/>
    </location>
</feature>
<keyword evidence="1" id="KW-0812">Transmembrane</keyword>
<feature type="transmembrane region" description="Helical" evidence="1">
    <location>
        <begin position="131"/>
        <end position="151"/>
    </location>
</feature>
<feature type="transmembrane region" description="Helical" evidence="1">
    <location>
        <begin position="287"/>
        <end position="315"/>
    </location>
</feature>
<reference evidence="2 3" key="1">
    <citation type="submission" date="2018-04" db="EMBL/GenBank/DDBJ databases">
        <authorList>
            <person name="Zhang X."/>
            <person name="Yuan J."/>
            <person name="Li F."/>
            <person name="Xiang J."/>
        </authorList>
    </citation>
    <scope>NUCLEOTIDE SEQUENCE [LARGE SCALE GENOMIC DNA]</scope>
    <source>
        <tissue evidence="2">Muscle</tissue>
    </source>
</reference>
<dbReference type="Proteomes" id="UP000283509">
    <property type="component" value="Unassembled WGS sequence"/>
</dbReference>
<dbReference type="EMBL" id="QCYY01002209">
    <property type="protein sequence ID" value="ROT72088.1"/>
    <property type="molecule type" value="Genomic_DNA"/>
</dbReference>
<protein>
    <submittedName>
        <fullName evidence="2">Uncharacterized protein</fullName>
    </submittedName>
</protein>
<evidence type="ECO:0000313" key="2">
    <source>
        <dbReference type="EMBL" id="ROT72088.1"/>
    </source>
</evidence>
<feature type="transmembrane region" description="Helical" evidence="1">
    <location>
        <begin position="158"/>
        <end position="184"/>
    </location>
</feature>
<gene>
    <name evidence="2" type="ORF">C7M84_009547</name>
</gene>
<feature type="transmembrane region" description="Helical" evidence="1">
    <location>
        <begin position="90"/>
        <end position="111"/>
    </location>
</feature>
<feature type="transmembrane region" description="Helical" evidence="1">
    <location>
        <begin position="196"/>
        <end position="225"/>
    </location>
</feature>
<keyword evidence="1" id="KW-1133">Transmembrane helix</keyword>
<proteinExistence type="predicted"/>
<sequence length="504" mass="56224">MCVRFGCGRLAVCNSLSGLLRPGLPSHSLTYILSRSAVCFSPLVSFSFFVSTAVIFSSICSFVSFRLVCSLTLTYILSRSAVFSPLVPSFFVSSYLLFFLFVSFAFSPTYILSRSAVCFSPSCSSFSSLPLLSSLLSVLSFRFAFALSLYYSLQIRCFLPLGILLFSSLPLLSSLLSVLSFRLLSHSLTFSPDRCLFLLLGILLFFVSTAVIFSSLCSFVSFRLVCLSLSHLHSLQIRCLFLLLGILLFFSSLPLLSSLLSVFRFVSSCFALSLSHLHSLQFAIRCLFLPLGILLFFVSTAVIFSSLCSFVSFAFSLSHLHSLQIRCLFLPLDPLSVSPPWYPSFFSSLPLLSSLLSVLSFRFVLFALSLSHLHSLQIRCLFLPLGILLFFRLYRCYLLFYLFFRFVFVLLALTHIISPDSLPISPPPPGIDEDSCASFRTNSFRRGASPSLLLRSFTFRKTICPPVLKTFLKRQFLGLLTAPLGTPDDLPREKDPAKVTKTSF</sequence>
<dbReference type="AlphaFoldDB" id="A0A3R7M3T0"/>
<evidence type="ECO:0000256" key="1">
    <source>
        <dbReference type="SAM" id="Phobius"/>
    </source>
</evidence>
<comment type="caution">
    <text evidence="2">The sequence shown here is derived from an EMBL/GenBank/DDBJ whole genome shotgun (WGS) entry which is preliminary data.</text>
</comment>
<evidence type="ECO:0000313" key="3">
    <source>
        <dbReference type="Proteomes" id="UP000283509"/>
    </source>
</evidence>